<gene>
    <name evidence="8" type="ORF">GPM918_LOCUS8311</name>
    <name evidence="9" type="ORF">SRO942_LOCUS8311</name>
</gene>
<feature type="compositionally biased region" description="Basic and acidic residues" evidence="6">
    <location>
        <begin position="207"/>
        <end position="221"/>
    </location>
</feature>
<keyword evidence="1" id="KW-0479">Metal-binding</keyword>
<dbReference type="PANTHER" id="PTHR24408">
    <property type="entry name" value="ZINC FINGER PROTEIN"/>
    <property type="match status" value="1"/>
</dbReference>
<dbReference type="InterPro" id="IPR036236">
    <property type="entry name" value="Znf_C2H2_sf"/>
</dbReference>
<dbReference type="GO" id="GO:0008270">
    <property type="term" value="F:zinc ion binding"/>
    <property type="evidence" value="ECO:0007669"/>
    <property type="project" value="UniProtKB-KW"/>
</dbReference>
<feature type="compositionally biased region" description="Polar residues" evidence="6">
    <location>
        <begin position="164"/>
        <end position="204"/>
    </location>
</feature>
<feature type="compositionally biased region" description="Acidic residues" evidence="6">
    <location>
        <begin position="745"/>
        <end position="755"/>
    </location>
</feature>
<evidence type="ECO:0000256" key="6">
    <source>
        <dbReference type="SAM" id="MobiDB-lite"/>
    </source>
</evidence>
<dbReference type="GO" id="GO:0005634">
    <property type="term" value="C:nucleus"/>
    <property type="evidence" value="ECO:0007669"/>
    <property type="project" value="TreeGrafter"/>
</dbReference>
<dbReference type="EMBL" id="CAJOBC010001436">
    <property type="protein sequence ID" value="CAF3678281.1"/>
    <property type="molecule type" value="Genomic_DNA"/>
</dbReference>
<dbReference type="Proteomes" id="UP000681722">
    <property type="component" value="Unassembled WGS sequence"/>
</dbReference>
<evidence type="ECO:0000259" key="7">
    <source>
        <dbReference type="PROSITE" id="PS50157"/>
    </source>
</evidence>
<dbReference type="OrthoDB" id="10004641at2759"/>
<reference evidence="8" key="1">
    <citation type="submission" date="2021-02" db="EMBL/GenBank/DDBJ databases">
        <authorList>
            <person name="Nowell W R."/>
        </authorList>
    </citation>
    <scope>NUCLEOTIDE SEQUENCE</scope>
</reference>
<dbReference type="GO" id="GO:0043565">
    <property type="term" value="F:sequence-specific DNA binding"/>
    <property type="evidence" value="ECO:0007669"/>
    <property type="project" value="TreeGrafter"/>
</dbReference>
<feature type="domain" description="C2H2-type" evidence="7">
    <location>
        <begin position="267"/>
        <end position="293"/>
    </location>
</feature>
<keyword evidence="2" id="KW-0677">Repeat</keyword>
<feature type="region of interest" description="Disordered" evidence="6">
    <location>
        <begin position="100"/>
        <end position="255"/>
    </location>
</feature>
<evidence type="ECO:0000313" key="8">
    <source>
        <dbReference type="EMBL" id="CAF0894692.1"/>
    </source>
</evidence>
<evidence type="ECO:0000313" key="9">
    <source>
        <dbReference type="EMBL" id="CAF3678281.1"/>
    </source>
</evidence>
<evidence type="ECO:0000256" key="2">
    <source>
        <dbReference type="ARBA" id="ARBA00022737"/>
    </source>
</evidence>
<sequence>MTNTSSVMDQTTLIKVIEQYLTFSDNTSVIEFIRWIKRRLKLADISSVKEPGLSSMSKVSNHSGVINTSQLFICRCGHRYSLRFSMTDFLNDNNNNNNPLSSPYYNSSEQDCNDIDNNIVSDDDDGNLGGINEQNITNEPCSPNNGGRASRRKLSKPVRKDLATIQQSQQQVDTTNKDLTSNSPPNRSATSVGSRESDSANELSPNEIKRKYQKQSEDKLQKNTSKIARDVPIIHSKQRQNSVESKINRPPLVYHKPNHHSVSSFRHRCLRCGVLFRRRSSLARHRLRPCSNHQLLSSNVQIQKQIYSNNSHSVFHHRKHRSQQLSSFFICSYCSIRLYSREQFLNHESMHQKGYYYCKKCFEFFIPTYDNGQLKSHGCSESRKLAERTLLNAFAINEQTTNSVIEKNKTLIDREQVNDFLDNDVASVEDGTTLTIQEEQKDIIVSTQQNSIHQKQHDYNETDEHLEELKGLEQLIPPDTDSGELMINNDDDIDEAFDMNDEDEQITAKNNVGQVRNNSMGTMGEGERNQLNNLYQNDEINGKSPSVDDFNDQSAAARITRFGLPKLTDSVVEVLRADGKRQYRCPLCLNSYANRSGLNRHYITHSSQELWKVECKYCGKRYSRKDSLKHHMKTQHGQHTLADVIETSSASMSSFYAKNNNQHQNNNHYYQQFPHLSNDDRLISNQRIDHPRQAQFQSYSQQQHSNPTRSKSLSQPQISIRQATPTSLTHETQPQPSAINSTDNMWEEDEDDEENSNMSSSVSSEKKQYDENASLLP</sequence>
<proteinExistence type="predicted"/>
<evidence type="ECO:0000256" key="4">
    <source>
        <dbReference type="ARBA" id="ARBA00022833"/>
    </source>
</evidence>
<feature type="compositionally biased region" description="Polar residues" evidence="6">
    <location>
        <begin position="706"/>
        <end position="742"/>
    </location>
</feature>
<feature type="region of interest" description="Disordered" evidence="6">
    <location>
        <begin position="695"/>
        <end position="777"/>
    </location>
</feature>
<dbReference type="Pfam" id="PF00096">
    <property type="entry name" value="zf-C2H2"/>
    <property type="match status" value="1"/>
</dbReference>
<evidence type="ECO:0000256" key="3">
    <source>
        <dbReference type="ARBA" id="ARBA00022771"/>
    </source>
</evidence>
<protein>
    <recommendedName>
        <fullName evidence="7">C2H2-type domain-containing protein</fullName>
    </recommendedName>
</protein>
<feature type="compositionally biased region" description="Low complexity" evidence="6">
    <location>
        <begin position="695"/>
        <end position="705"/>
    </location>
</feature>
<organism evidence="8 10">
    <name type="scientific">Didymodactylos carnosus</name>
    <dbReference type="NCBI Taxonomy" id="1234261"/>
    <lineage>
        <taxon>Eukaryota</taxon>
        <taxon>Metazoa</taxon>
        <taxon>Spiralia</taxon>
        <taxon>Gnathifera</taxon>
        <taxon>Rotifera</taxon>
        <taxon>Eurotatoria</taxon>
        <taxon>Bdelloidea</taxon>
        <taxon>Philodinida</taxon>
        <taxon>Philodinidae</taxon>
        <taxon>Didymodactylos</taxon>
    </lineage>
</organism>
<dbReference type="GO" id="GO:0000981">
    <property type="term" value="F:DNA-binding transcription factor activity, RNA polymerase II-specific"/>
    <property type="evidence" value="ECO:0007669"/>
    <property type="project" value="TreeGrafter"/>
</dbReference>
<evidence type="ECO:0000313" key="10">
    <source>
        <dbReference type="Proteomes" id="UP000663829"/>
    </source>
</evidence>
<dbReference type="SUPFAM" id="SSF57667">
    <property type="entry name" value="beta-beta-alpha zinc fingers"/>
    <property type="match status" value="1"/>
</dbReference>
<dbReference type="PROSITE" id="PS50157">
    <property type="entry name" value="ZINC_FINGER_C2H2_2"/>
    <property type="match status" value="3"/>
</dbReference>
<evidence type="ECO:0000256" key="5">
    <source>
        <dbReference type="PROSITE-ProRule" id="PRU00042"/>
    </source>
</evidence>
<dbReference type="InterPro" id="IPR013087">
    <property type="entry name" value="Znf_C2H2_type"/>
</dbReference>
<feature type="domain" description="C2H2-type" evidence="7">
    <location>
        <begin position="583"/>
        <end position="610"/>
    </location>
</feature>
<dbReference type="PANTHER" id="PTHR24408:SF58">
    <property type="entry name" value="TRANSCRIPTION FACTOR (TFIIIA), PUTATIVE (AFU_ORTHOLOGUE AFUA_1G05150)-RELATED"/>
    <property type="match status" value="1"/>
</dbReference>
<dbReference type="AlphaFoldDB" id="A0A813Z4W7"/>
<dbReference type="PROSITE" id="PS00028">
    <property type="entry name" value="ZINC_FINGER_C2H2_1"/>
    <property type="match status" value="3"/>
</dbReference>
<keyword evidence="4" id="KW-0862">Zinc</keyword>
<name>A0A813Z4W7_9BILA</name>
<evidence type="ECO:0000256" key="1">
    <source>
        <dbReference type="ARBA" id="ARBA00022723"/>
    </source>
</evidence>
<dbReference type="Proteomes" id="UP000663829">
    <property type="component" value="Unassembled WGS sequence"/>
</dbReference>
<dbReference type="Gene3D" id="3.30.160.60">
    <property type="entry name" value="Classic Zinc Finger"/>
    <property type="match status" value="1"/>
</dbReference>
<dbReference type="SMART" id="SM00355">
    <property type="entry name" value="ZnF_C2H2"/>
    <property type="match status" value="4"/>
</dbReference>
<keyword evidence="10" id="KW-1185">Reference proteome</keyword>
<feature type="domain" description="C2H2-type" evidence="7">
    <location>
        <begin position="613"/>
        <end position="640"/>
    </location>
</feature>
<accession>A0A813Z4W7</accession>
<feature type="compositionally biased region" description="Polar residues" evidence="6">
    <location>
        <begin position="132"/>
        <end position="147"/>
    </location>
</feature>
<comment type="caution">
    <text evidence="8">The sequence shown here is derived from an EMBL/GenBank/DDBJ whole genome shotgun (WGS) entry which is preliminary data.</text>
</comment>
<keyword evidence="3 5" id="KW-0863">Zinc-finger</keyword>
<dbReference type="EMBL" id="CAJNOQ010001436">
    <property type="protein sequence ID" value="CAF0894692.1"/>
    <property type="molecule type" value="Genomic_DNA"/>
</dbReference>